<dbReference type="InterPro" id="IPR024072">
    <property type="entry name" value="DHFR-like_dom_sf"/>
</dbReference>
<dbReference type="PANTHER" id="PTHR38011:SF11">
    <property type="entry name" value="2,5-DIAMINO-6-RIBOSYLAMINO-4(3H)-PYRIMIDINONE 5'-PHOSPHATE REDUCTASE"/>
    <property type="match status" value="1"/>
</dbReference>
<organism evidence="2 3">
    <name type="scientific">Draconibacterium aestuarii</name>
    <dbReference type="NCBI Taxonomy" id="2998507"/>
    <lineage>
        <taxon>Bacteria</taxon>
        <taxon>Pseudomonadati</taxon>
        <taxon>Bacteroidota</taxon>
        <taxon>Bacteroidia</taxon>
        <taxon>Marinilabiliales</taxon>
        <taxon>Prolixibacteraceae</taxon>
        <taxon>Draconibacterium</taxon>
    </lineage>
</organism>
<protein>
    <submittedName>
        <fullName evidence="2">Dihydrofolate reductase family protein</fullName>
    </submittedName>
</protein>
<evidence type="ECO:0000313" key="3">
    <source>
        <dbReference type="Proteomes" id="UP001145087"/>
    </source>
</evidence>
<dbReference type="GO" id="GO:0009231">
    <property type="term" value="P:riboflavin biosynthetic process"/>
    <property type="evidence" value="ECO:0007669"/>
    <property type="project" value="InterPro"/>
</dbReference>
<feature type="domain" description="Bacterial bifunctional deaminase-reductase C-terminal" evidence="1">
    <location>
        <begin position="8"/>
        <end position="168"/>
    </location>
</feature>
<dbReference type="Proteomes" id="UP001145087">
    <property type="component" value="Unassembled WGS sequence"/>
</dbReference>
<dbReference type="RefSeq" id="WP_343335303.1">
    <property type="nucleotide sequence ID" value="NZ_JAPOHD010000065.1"/>
</dbReference>
<evidence type="ECO:0000259" key="1">
    <source>
        <dbReference type="Pfam" id="PF01872"/>
    </source>
</evidence>
<gene>
    <name evidence="2" type="ORF">OU798_21705</name>
</gene>
<dbReference type="PANTHER" id="PTHR38011">
    <property type="entry name" value="DIHYDROFOLATE REDUCTASE FAMILY PROTEIN (AFU_ORTHOLOGUE AFUA_8G06820)"/>
    <property type="match status" value="1"/>
</dbReference>
<name>A0A9X3FHW2_9BACT</name>
<dbReference type="Gene3D" id="3.40.430.10">
    <property type="entry name" value="Dihydrofolate Reductase, subunit A"/>
    <property type="match status" value="1"/>
</dbReference>
<dbReference type="InterPro" id="IPR002734">
    <property type="entry name" value="RibDG_C"/>
</dbReference>
<accession>A0A9X3FHW2</accession>
<sequence length="179" mass="20034">MNSKNYVFIAKSLDGYIADKNGGIDWLHSIPNPDGLDMGYNAFTDQIDAIVMGRKTFDVVCSFTIPWPYTKPVFVVSNSLKIVPEVYRGKVELVTGVLPEIVAHIHGKGLNQLYIDGGTLIQSFLKEDLIDEMIITTIPILLGGGFPLFGELAEPLEFEHVKSEVFLNAITQDTYRRRR</sequence>
<dbReference type="EMBL" id="JAPOHD010000065">
    <property type="protein sequence ID" value="MCY1722978.1"/>
    <property type="molecule type" value="Genomic_DNA"/>
</dbReference>
<dbReference type="GO" id="GO:0008703">
    <property type="term" value="F:5-amino-6-(5-phosphoribosylamino)uracil reductase activity"/>
    <property type="evidence" value="ECO:0007669"/>
    <property type="project" value="InterPro"/>
</dbReference>
<dbReference type="InterPro" id="IPR050765">
    <property type="entry name" value="Riboflavin_Biosynth_HTPR"/>
</dbReference>
<dbReference type="AlphaFoldDB" id="A0A9X3FHW2"/>
<dbReference type="SUPFAM" id="SSF53597">
    <property type="entry name" value="Dihydrofolate reductase-like"/>
    <property type="match status" value="1"/>
</dbReference>
<reference evidence="2" key="1">
    <citation type="submission" date="2022-11" db="EMBL/GenBank/DDBJ databases">
        <title>Marilongibacter aestuarii gen. nov., sp. nov., isolated from tidal flat sediment.</title>
        <authorList>
            <person name="Jiayan W."/>
        </authorList>
    </citation>
    <scope>NUCLEOTIDE SEQUENCE</scope>
    <source>
        <strain evidence="2">Z1-6</strain>
    </source>
</reference>
<dbReference type="Pfam" id="PF01872">
    <property type="entry name" value="RibD_C"/>
    <property type="match status" value="1"/>
</dbReference>
<comment type="caution">
    <text evidence="2">The sequence shown here is derived from an EMBL/GenBank/DDBJ whole genome shotgun (WGS) entry which is preliminary data.</text>
</comment>
<keyword evidence="3" id="KW-1185">Reference proteome</keyword>
<evidence type="ECO:0000313" key="2">
    <source>
        <dbReference type="EMBL" id="MCY1722978.1"/>
    </source>
</evidence>
<proteinExistence type="predicted"/>